<gene>
    <name evidence="1" type="ORF">C1H46_043825</name>
</gene>
<comment type="caution">
    <text evidence="1">The sequence shown here is derived from an EMBL/GenBank/DDBJ whole genome shotgun (WGS) entry which is preliminary data.</text>
</comment>
<name>A0A540K8T3_MALBA</name>
<evidence type="ECO:0000313" key="1">
    <source>
        <dbReference type="EMBL" id="TQD70635.1"/>
    </source>
</evidence>
<keyword evidence="2" id="KW-1185">Reference proteome</keyword>
<dbReference type="Proteomes" id="UP000315295">
    <property type="component" value="Unassembled WGS sequence"/>
</dbReference>
<proteinExistence type="predicted"/>
<dbReference type="AlphaFoldDB" id="A0A540K8T3"/>
<sequence length="51" mass="5964">MEPGKPPKPVDDDMNYKQSGLSWHKPIWKKLQRKMCQKEVFIPRSPQGQAV</sequence>
<reference evidence="1 2" key="1">
    <citation type="journal article" date="2019" name="G3 (Bethesda)">
        <title>Sequencing of a Wild Apple (Malus baccata) Genome Unravels the Differences Between Cultivated and Wild Apple Species Regarding Disease Resistance and Cold Tolerance.</title>
        <authorList>
            <person name="Chen X."/>
        </authorList>
    </citation>
    <scope>NUCLEOTIDE SEQUENCE [LARGE SCALE GENOMIC DNA]</scope>
    <source>
        <strain evidence="2">cv. Shandingzi</strain>
        <tissue evidence="1">Leaves</tissue>
    </source>
</reference>
<evidence type="ECO:0000313" key="2">
    <source>
        <dbReference type="Proteomes" id="UP000315295"/>
    </source>
</evidence>
<organism evidence="1 2">
    <name type="scientific">Malus baccata</name>
    <name type="common">Siberian crab apple</name>
    <name type="synonym">Pyrus baccata</name>
    <dbReference type="NCBI Taxonomy" id="106549"/>
    <lineage>
        <taxon>Eukaryota</taxon>
        <taxon>Viridiplantae</taxon>
        <taxon>Streptophyta</taxon>
        <taxon>Embryophyta</taxon>
        <taxon>Tracheophyta</taxon>
        <taxon>Spermatophyta</taxon>
        <taxon>Magnoliopsida</taxon>
        <taxon>eudicotyledons</taxon>
        <taxon>Gunneridae</taxon>
        <taxon>Pentapetalae</taxon>
        <taxon>rosids</taxon>
        <taxon>fabids</taxon>
        <taxon>Rosales</taxon>
        <taxon>Rosaceae</taxon>
        <taxon>Amygdaloideae</taxon>
        <taxon>Maleae</taxon>
        <taxon>Malus</taxon>
    </lineage>
</organism>
<dbReference type="EMBL" id="VIEB01001721">
    <property type="protein sequence ID" value="TQD70635.1"/>
    <property type="molecule type" value="Genomic_DNA"/>
</dbReference>
<protein>
    <submittedName>
        <fullName evidence="1">Uncharacterized protein</fullName>
    </submittedName>
</protein>
<accession>A0A540K8T3</accession>